<evidence type="ECO:0000313" key="12">
    <source>
        <dbReference type="Proteomes" id="UP000092462"/>
    </source>
</evidence>
<dbReference type="GO" id="GO:0006196">
    <property type="term" value="P:AMP catabolic process"/>
    <property type="evidence" value="ECO:0007669"/>
    <property type="project" value="TreeGrafter"/>
</dbReference>
<dbReference type="Gene3D" id="3.60.21.10">
    <property type="match status" value="1"/>
</dbReference>
<evidence type="ECO:0000256" key="8">
    <source>
        <dbReference type="ARBA" id="ARBA00023180"/>
    </source>
</evidence>
<feature type="signal peptide" evidence="9">
    <location>
        <begin position="1"/>
        <end position="18"/>
    </location>
</feature>
<keyword evidence="8" id="KW-0325">Glycoprotein</keyword>
<evidence type="ECO:0000256" key="2">
    <source>
        <dbReference type="ARBA" id="ARBA00006654"/>
    </source>
</evidence>
<dbReference type="PANTHER" id="PTHR11575">
    <property type="entry name" value="5'-NUCLEOTIDASE-RELATED"/>
    <property type="match status" value="1"/>
</dbReference>
<protein>
    <recommendedName>
        <fullName evidence="3">5'-nucleotidase</fullName>
        <ecNumber evidence="3">3.1.3.5</ecNumber>
    </recommendedName>
</protein>
<comment type="catalytic activity">
    <reaction evidence="1">
        <text>a ribonucleoside 5'-phosphate + H2O = a ribonucleoside + phosphate</text>
        <dbReference type="Rhea" id="RHEA:12484"/>
        <dbReference type="ChEBI" id="CHEBI:15377"/>
        <dbReference type="ChEBI" id="CHEBI:18254"/>
        <dbReference type="ChEBI" id="CHEBI:43474"/>
        <dbReference type="ChEBI" id="CHEBI:58043"/>
        <dbReference type="EC" id="3.1.3.5"/>
    </reaction>
</comment>
<sequence length="306" mass="33861">MFLARLLVLLSIVGLSHLAPFQEGNYEIIILHNNDMHARFDQTNAQSNACRQQEELDSKCYGGFARVSTLVKKYRTENNNVLFLNAGDTYTGTPWFTLYKDVISSELMNILHPDAISLGNHEFDNGVEGLVPFLNHVEFPVLAANLDLSQEPTMASAKSLKPSTVFTVAGHRVGVIGYLTPDTKFLSAANKVEYIPEIVAINQEAQKLKNEGVEVIIALGHSGLTQDREIARSCPEVDIVIGGHSHTFLYSGDQPDRDIPEDVYPVVVIQPSGKQVPVVQAYAFTKYLGYLKVMVSSSFLEVTKFL</sequence>
<dbReference type="Proteomes" id="UP000092462">
    <property type="component" value="Unassembled WGS sequence"/>
</dbReference>
<dbReference type="FunFam" id="3.60.21.10:FF:000020">
    <property type="entry name" value="NT5E isoform 4"/>
    <property type="match status" value="1"/>
</dbReference>
<evidence type="ECO:0000259" key="10">
    <source>
        <dbReference type="Pfam" id="PF00149"/>
    </source>
</evidence>
<dbReference type="EMBL" id="AJVK01016174">
    <property type="status" value="NOT_ANNOTATED_CDS"/>
    <property type="molecule type" value="Genomic_DNA"/>
</dbReference>
<dbReference type="EMBL" id="AJVK01016175">
    <property type="status" value="NOT_ANNOTATED_CDS"/>
    <property type="molecule type" value="Genomic_DNA"/>
</dbReference>
<dbReference type="InterPro" id="IPR004843">
    <property type="entry name" value="Calcineurin-like_PHP"/>
</dbReference>
<comment type="similarity">
    <text evidence="2 9">Belongs to the 5'-nucleotidase family.</text>
</comment>
<dbReference type="CDD" id="cd07409">
    <property type="entry name" value="MPP_CD73_N"/>
    <property type="match status" value="1"/>
</dbReference>
<evidence type="ECO:0000256" key="3">
    <source>
        <dbReference type="ARBA" id="ARBA00012643"/>
    </source>
</evidence>
<organism evidence="11 12">
    <name type="scientific">Phlebotomus papatasi</name>
    <name type="common">Sandfly</name>
    <dbReference type="NCBI Taxonomy" id="29031"/>
    <lineage>
        <taxon>Eukaryota</taxon>
        <taxon>Metazoa</taxon>
        <taxon>Ecdysozoa</taxon>
        <taxon>Arthropoda</taxon>
        <taxon>Hexapoda</taxon>
        <taxon>Insecta</taxon>
        <taxon>Pterygota</taxon>
        <taxon>Neoptera</taxon>
        <taxon>Endopterygota</taxon>
        <taxon>Diptera</taxon>
        <taxon>Nematocera</taxon>
        <taxon>Psychodoidea</taxon>
        <taxon>Psychodidae</taxon>
        <taxon>Phlebotomus</taxon>
        <taxon>Phlebotomus</taxon>
    </lineage>
</organism>
<dbReference type="SUPFAM" id="SSF56300">
    <property type="entry name" value="Metallo-dependent phosphatases"/>
    <property type="match status" value="1"/>
</dbReference>
<evidence type="ECO:0000256" key="7">
    <source>
        <dbReference type="ARBA" id="ARBA00022801"/>
    </source>
</evidence>
<dbReference type="InterPro" id="IPR006146">
    <property type="entry name" value="5'-Nucleotdase_CS"/>
</dbReference>
<keyword evidence="7 9" id="KW-0378">Hydrolase</keyword>
<evidence type="ECO:0000256" key="6">
    <source>
        <dbReference type="ARBA" id="ARBA00022741"/>
    </source>
</evidence>
<dbReference type="GO" id="GO:0005886">
    <property type="term" value="C:plasma membrane"/>
    <property type="evidence" value="ECO:0007669"/>
    <property type="project" value="TreeGrafter"/>
</dbReference>
<dbReference type="VEuPathDB" id="VectorBase:PPAPM1_010450"/>
<dbReference type="InterPro" id="IPR029052">
    <property type="entry name" value="Metallo-depent_PP-like"/>
</dbReference>
<dbReference type="GO" id="GO:0000166">
    <property type="term" value="F:nucleotide binding"/>
    <property type="evidence" value="ECO:0007669"/>
    <property type="project" value="UniProtKB-KW"/>
</dbReference>
<accession>A0A1B0DL33</accession>
<name>A0A1B0DL33_PHLPP</name>
<reference evidence="11" key="1">
    <citation type="submission" date="2022-08" db="UniProtKB">
        <authorList>
            <consortium name="EnsemblMetazoa"/>
        </authorList>
    </citation>
    <scope>IDENTIFICATION</scope>
    <source>
        <strain evidence="11">Israel</strain>
    </source>
</reference>
<dbReference type="Pfam" id="PF00149">
    <property type="entry name" value="Metallophos"/>
    <property type="match status" value="1"/>
</dbReference>
<evidence type="ECO:0000313" key="11">
    <source>
        <dbReference type="EnsemblMetazoa" id="PPAI008977-PA"/>
    </source>
</evidence>
<keyword evidence="4" id="KW-0479">Metal-binding</keyword>
<dbReference type="VEuPathDB" id="VectorBase:PPAI008977"/>
<feature type="domain" description="Calcineurin-like phosphoesterase" evidence="10">
    <location>
        <begin position="30"/>
        <end position="247"/>
    </location>
</feature>
<dbReference type="PANTHER" id="PTHR11575:SF24">
    <property type="entry name" value="5'-NUCLEOTIDASE"/>
    <property type="match status" value="1"/>
</dbReference>
<evidence type="ECO:0000256" key="5">
    <source>
        <dbReference type="ARBA" id="ARBA00022729"/>
    </source>
</evidence>
<dbReference type="PRINTS" id="PR01607">
    <property type="entry name" value="APYRASEFAMLY"/>
</dbReference>
<evidence type="ECO:0000256" key="1">
    <source>
        <dbReference type="ARBA" id="ARBA00000815"/>
    </source>
</evidence>
<dbReference type="EC" id="3.1.3.5" evidence="3"/>
<dbReference type="GO" id="GO:0046872">
    <property type="term" value="F:metal ion binding"/>
    <property type="evidence" value="ECO:0007669"/>
    <property type="project" value="UniProtKB-KW"/>
</dbReference>
<dbReference type="GO" id="GO:0008253">
    <property type="term" value="F:5'-nucleotidase activity"/>
    <property type="evidence" value="ECO:0007669"/>
    <property type="project" value="UniProtKB-EC"/>
</dbReference>
<feature type="chain" id="PRO_5036529449" description="5'-nucleotidase" evidence="9">
    <location>
        <begin position="19"/>
        <end position="306"/>
    </location>
</feature>
<evidence type="ECO:0000256" key="9">
    <source>
        <dbReference type="RuleBase" id="RU362119"/>
    </source>
</evidence>
<evidence type="ECO:0000256" key="4">
    <source>
        <dbReference type="ARBA" id="ARBA00022723"/>
    </source>
</evidence>
<keyword evidence="12" id="KW-1185">Reference proteome</keyword>
<dbReference type="PROSITE" id="PS00786">
    <property type="entry name" value="5_NUCLEOTIDASE_2"/>
    <property type="match status" value="1"/>
</dbReference>
<dbReference type="AlphaFoldDB" id="A0A1B0DL33"/>
<keyword evidence="6 9" id="KW-0547">Nucleotide-binding</keyword>
<keyword evidence="5 9" id="KW-0732">Signal</keyword>
<dbReference type="InterPro" id="IPR006179">
    <property type="entry name" value="5_nucleotidase/apyrase"/>
</dbReference>
<proteinExistence type="inferred from homology"/>
<dbReference type="EnsemblMetazoa" id="PPAI008977-RA">
    <property type="protein sequence ID" value="PPAI008977-PA"/>
    <property type="gene ID" value="PPAI008977"/>
</dbReference>